<protein>
    <submittedName>
        <fullName evidence="2">Cell surface hydrophobicity-associated protein</fullName>
    </submittedName>
</protein>
<dbReference type="AlphaFoldDB" id="A0A5K1K3M6"/>
<proteinExistence type="predicted"/>
<sequence length="163" mass="17760">MANIPVASRSTFMRAIARTSVPVSRSTLRFSTSTVSRNNPEQQRNLSKDDDDFSTPISGAPGWKETLATSSEAAVKADHNSGKPLELQERTVAYIRRRRHESEDPPSPHEPGVTTEAMKNGEAPTQASYTRDEVDGPLKTAHGTVVEEAELTEDVVQRKASAA</sequence>
<evidence type="ECO:0000313" key="2">
    <source>
        <dbReference type="EMBL" id="VWP00368.1"/>
    </source>
</evidence>
<evidence type="ECO:0000256" key="1">
    <source>
        <dbReference type="SAM" id="MobiDB-lite"/>
    </source>
</evidence>
<feature type="compositionally biased region" description="Polar residues" evidence="1">
    <location>
        <begin position="25"/>
        <end position="45"/>
    </location>
</feature>
<dbReference type="EMBL" id="LR728411">
    <property type="protein sequence ID" value="VWP00368.1"/>
    <property type="molecule type" value="Genomic_DNA"/>
</dbReference>
<accession>A0A5K1K3M6</accession>
<reference evidence="2" key="1">
    <citation type="submission" date="2019-10" db="EMBL/GenBank/DDBJ databases">
        <authorList>
            <person name="Nor Muhammad N."/>
        </authorList>
    </citation>
    <scope>NUCLEOTIDE SEQUENCE</scope>
</reference>
<gene>
    <name evidence="2" type="primary">Q7Z8E8</name>
</gene>
<feature type="compositionally biased region" description="Basic and acidic residues" evidence="1">
    <location>
        <begin position="75"/>
        <end position="89"/>
    </location>
</feature>
<name>A0A5K1K3M6_9APHY</name>
<organism evidence="2">
    <name type="scientific">Ganoderma boninense</name>
    <dbReference type="NCBI Taxonomy" id="34458"/>
    <lineage>
        <taxon>Eukaryota</taxon>
        <taxon>Fungi</taxon>
        <taxon>Dikarya</taxon>
        <taxon>Basidiomycota</taxon>
        <taxon>Agaricomycotina</taxon>
        <taxon>Agaricomycetes</taxon>
        <taxon>Polyporales</taxon>
        <taxon>Polyporaceae</taxon>
        <taxon>Ganoderma</taxon>
    </lineage>
</organism>
<feature type="region of interest" description="Disordered" evidence="1">
    <location>
        <begin position="25"/>
        <end position="137"/>
    </location>
</feature>